<dbReference type="Proteomes" id="UP001281147">
    <property type="component" value="Unassembled WGS sequence"/>
</dbReference>
<reference evidence="1" key="1">
    <citation type="submission" date="2023-07" db="EMBL/GenBank/DDBJ databases">
        <title>Black Yeasts Isolated from many extreme environments.</title>
        <authorList>
            <person name="Coleine C."/>
            <person name="Stajich J.E."/>
            <person name="Selbmann L."/>
        </authorList>
    </citation>
    <scope>NUCLEOTIDE SEQUENCE</scope>
    <source>
        <strain evidence="1">CCFEE 5714</strain>
    </source>
</reference>
<evidence type="ECO:0000313" key="2">
    <source>
        <dbReference type="Proteomes" id="UP001281147"/>
    </source>
</evidence>
<accession>A0ACC3MRX3</accession>
<name>A0ACC3MRX3_9PEZI</name>
<protein>
    <submittedName>
        <fullName evidence="1">Uncharacterized protein</fullName>
    </submittedName>
</protein>
<evidence type="ECO:0000313" key="1">
    <source>
        <dbReference type="EMBL" id="KAK3702103.1"/>
    </source>
</evidence>
<sequence>MSTTTARAIVCSEPGADHIPGTNWKLQDISVPTELKDGELLVEMVASGICHTDLITGSLPSGMPGVQYPRIVGHEGSGYVKAVGPNVTKDVKAGDPVLLSFDYCGQCESCQRGHPAYCAAFFPMNLFGVADVFKSKDGSQGIAGKHFGHSSFASLSVVNQTTVLPAKDLVRSREELQLFAPLGCGLQTGAGAILNMAKPDKKDRVMVLGLGGVGLAAVMAAKICECEQIIAVDRVKSRIDMSKELGATHGFDTTGVEDLTAAFKEVTGGLGPTVVLDTTGFLPIVQASYDSLGSRGCFVWIGANMDPAYTLNISIGTFMTNGTRMLGCMEGDSVPHEFIPQLINYYREGKFPIEKIAKYYKAEEFKTALHESHTGESIKPIITW</sequence>
<gene>
    <name evidence="1" type="ORF">LTR37_015078</name>
</gene>
<dbReference type="EMBL" id="JAUTXU010000165">
    <property type="protein sequence ID" value="KAK3702103.1"/>
    <property type="molecule type" value="Genomic_DNA"/>
</dbReference>
<comment type="caution">
    <text evidence="1">The sequence shown here is derived from an EMBL/GenBank/DDBJ whole genome shotgun (WGS) entry which is preliminary data.</text>
</comment>
<keyword evidence="2" id="KW-1185">Reference proteome</keyword>
<proteinExistence type="predicted"/>
<organism evidence="1 2">
    <name type="scientific">Vermiconidia calcicola</name>
    <dbReference type="NCBI Taxonomy" id="1690605"/>
    <lineage>
        <taxon>Eukaryota</taxon>
        <taxon>Fungi</taxon>
        <taxon>Dikarya</taxon>
        <taxon>Ascomycota</taxon>
        <taxon>Pezizomycotina</taxon>
        <taxon>Dothideomycetes</taxon>
        <taxon>Dothideomycetidae</taxon>
        <taxon>Mycosphaerellales</taxon>
        <taxon>Extremaceae</taxon>
        <taxon>Vermiconidia</taxon>
    </lineage>
</organism>